<dbReference type="Proteomes" id="UP000011668">
    <property type="component" value="Unassembled WGS sequence"/>
</dbReference>
<dbReference type="PANTHER" id="PTHR35179">
    <property type="entry name" value="PROTEIN CBG02620"/>
    <property type="match status" value="1"/>
</dbReference>
<dbReference type="STRING" id="983506.L8X144"/>
<dbReference type="HOGENOM" id="CLU_030046_0_1_1"/>
<gene>
    <name evidence="1" type="ORF">AG1IA_02021</name>
</gene>
<name>L8X144_THACA</name>
<comment type="caution">
    <text evidence="1">The sequence shown here is derived from an EMBL/GenBank/DDBJ whole genome shotgun (WGS) entry which is preliminary data.</text>
</comment>
<reference evidence="1 2" key="1">
    <citation type="journal article" date="2013" name="Nat. Commun.">
        <title>The evolution and pathogenic mechanisms of the rice sheath blight pathogen.</title>
        <authorList>
            <person name="Zheng A."/>
            <person name="Lin R."/>
            <person name="Xu L."/>
            <person name="Qin P."/>
            <person name="Tang C."/>
            <person name="Ai P."/>
            <person name="Zhang D."/>
            <person name="Liu Y."/>
            <person name="Sun Z."/>
            <person name="Feng H."/>
            <person name="Wang Y."/>
            <person name="Chen Y."/>
            <person name="Liang X."/>
            <person name="Fu R."/>
            <person name="Li Q."/>
            <person name="Zhang J."/>
            <person name="Yu X."/>
            <person name="Xie Z."/>
            <person name="Ding L."/>
            <person name="Guan P."/>
            <person name="Tang J."/>
            <person name="Liang Y."/>
            <person name="Wang S."/>
            <person name="Deng Q."/>
            <person name="Li S."/>
            <person name="Zhu J."/>
            <person name="Wang L."/>
            <person name="Liu H."/>
            <person name="Li P."/>
        </authorList>
    </citation>
    <scope>NUCLEOTIDE SEQUENCE [LARGE SCALE GENOMIC DNA]</scope>
    <source>
        <strain evidence="2">AG-1 IA</strain>
    </source>
</reference>
<dbReference type="OrthoDB" id="420564at2759"/>
<keyword evidence="2" id="KW-1185">Reference proteome</keyword>
<dbReference type="EMBL" id="AFRT01000459">
    <property type="protein sequence ID" value="ELU43950.1"/>
    <property type="molecule type" value="Genomic_DNA"/>
</dbReference>
<dbReference type="PANTHER" id="PTHR35179:SF2">
    <property type="entry name" value="START DOMAIN-CONTAINING PROTEIN"/>
    <property type="match status" value="1"/>
</dbReference>
<evidence type="ECO:0000313" key="1">
    <source>
        <dbReference type="EMBL" id="ELU43950.1"/>
    </source>
</evidence>
<dbReference type="AlphaFoldDB" id="L8X144"/>
<proteinExistence type="predicted"/>
<accession>L8X144</accession>
<sequence length="575" mass="65037">MWLTLFPQFVTLREYIQKYSKSCGAVYQAYNDIVYGQLLKCTLRLRLNLAAQQWAEIQVIDAPKLERVIISGTRPEQVGNDERKHSQNVNILKDTPLICRAMRTSRGAVDWLCHFNTHSHSLQAPYTQLAMHSASRGYRGARGSQGKGRFQSHSNFTPSAKLQEGLSESAIDSVSINSIRLDSTKEVEATNVVALGSYDWVDHSIPTIVIPGAPPLWKEPSLPLQLEPDTGDSFIDQNTARLPMHPLEPMFRAISVTQEQFKNTINFSEEKIDVVTDRNSLRKLMRFIISHGPNRDHRPGSNREFRIDVQLALNGRTLVLTRHEENLVDKSTGFKGYGHNFEKATTEASPPLLATNSGRTHISHLRSTGHHRITRYDLLGLRFLVRYEVDSMESTPKTKYTDIAPKDELDELTAALAQTSLLESKSAILHKPKLTPKKPESIVDVPQSELRHVIHGTFIPQDRVLELRTIKSIFQTPVLKLAKQLDGRIDAIQVYDKEIEEMKEAHNRLAPEFATLVELLKQIRGVAKKRNLIGHDRPFALYWSGKGDLKVHTIKYGYSGNLLSAKELWSLGNPQ</sequence>
<organism evidence="1 2">
    <name type="scientific">Thanatephorus cucumeris (strain AG1-IA)</name>
    <name type="common">Rice sheath blight fungus</name>
    <name type="synonym">Rhizoctonia solani</name>
    <dbReference type="NCBI Taxonomy" id="983506"/>
    <lineage>
        <taxon>Eukaryota</taxon>
        <taxon>Fungi</taxon>
        <taxon>Dikarya</taxon>
        <taxon>Basidiomycota</taxon>
        <taxon>Agaricomycotina</taxon>
        <taxon>Agaricomycetes</taxon>
        <taxon>Cantharellales</taxon>
        <taxon>Ceratobasidiaceae</taxon>
        <taxon>Rhizoctonia</taxon>
        <taxon>Rhizoctonia solani AG-1</taxon>
    </lineage>
</organism>
<evidence type="ECO:0000313" key="2">
    <source>
        <dbReference type="Proteomes" id="UP000011668"/>
    </source>
</evidence>
<protein>
    <submittedName>
        <fullName evidence="1">Uncharacterized protein</fullName>
    </submittedName>
</protein>